<dbReference type="InterPro" id="IPR036388">
    <property type="entry name" value="WH-like_DNA-bd_sf"/>
</dbReference>
<dbReference type="EMBL" id="FONG01000012">
    <property type="protein sequence ID" value="SFF35859.1"/>
    <property type="molecule type" value="Genomic_DNA"/>
</dbReference>
<dbReference type="CDD" id="cd06170">
    <property type="entry name" value="LuxR_C_like"/>
    <property type="match status" value="1"/>
</dbReference>
<dbReference type="InterPro" id="IPR000792">
    <property type="entry name" value="Tscrpt_reg_LuxR_C"/>
</dbReference>
<dbReference type="OrthoDB" id="3796539at2"/>
<dbReference type="InterPro" id="IPR003593">
    <property type="entry name" value="AAA+_ATPase"/>
</dbReference>
<dbReference type="GO" id="GO:0005737">
    <property type="term" value="C:cytoplasm"/>
    <property type="evidence" value="ECO:0007669"/>
    <property type="project" value="TreeGrafter"/>
</dbReference>
<evidence type="ECO:0000259" key="4">
    <source>
        <dbReference type="PROSITE" id="PS50043"/>
    </source>
</evidence>
<dbReference type="SMART" id="SM00382">
    <property type="entry name" value="AAA"/>
    <property type="match status" value="1"/>
</dbReference>
<evidence type="ECO:0000313" key="5">
    <source>
        <dbReference type="EMBL" id="SFF35859.1"/>
    </source>
</evidence>
<dbReference type="PANTHER" id="PTHR16305:SF35">
    <property type="entry name" value="TRANSCRIPTIONAL ACTIVATOR DOMAIN"/>
    <property type="match status" value="1"/>
</dbReference>
<dbReference type="RefSeq" id="WP_093715155.1">
    <property type="nucleotide sequence ID" value="NZ_FONG01000012.1"/>
</dbReference>
<accession>A0A1I2I0H6</accession>
<sequence>MTETTRSAGRAAARPTPTGRAAVHGRAALLAAARSALAAGTGVHLTGPAGIGRSTLLAALADEQAAAGRRVLRCAPSPDEHHLPHLGLIDLLSAVPSSAPAFAGLPPPERSALLAALHRPEPDAGAANPLATEGDPLALPLAVLHLLTALCDDGPVVLVVDDVDQLDTGTAALLAFALRRAGGRPLLTATAARTGAGAGAGRGAWATGGAVALDVPVMGERELAGLVGPLLGGERSAVARVHAESGGNPYVALELARAAGEPGVPAGLRDVLLGRAAALPAGPWMTLLAASAAERPTPRLLRRAGRDEAAADLAEAARLGLVEPVPDDGGPVRFVPPLLARVVYDDADPATRRRVHTALAAAAGDPVERAHHLASLTPGWDADVAAELSAAAGAARRGGAPAVAARLGRLAADRTPPDDPAAETDRRLTAAEDAVAAGDYPLARRIAHEVLHESLTGSGRPADRVRAWIVIVDSCGQAMAEVADVFPQALEDARDDPRLLAQLHHRMSWRAWMVEGTAVKARTHAARSAVLAASAGDRRTELAALSQQAAVEFYLGLPEAERTLAAALAAPQDPRVLFDHNGPVFLKHRRHLLHDRLDDARTELRALIYTVRQRGSAESLCQCLSGLAQVEILRGRCERALDLAHQSLRVAEQAGLSQGPAWYAVALAEAAGGRTDVALAAADRARRHSEDDDDQLFLPRALHAEGHVRLLRGETTAAVHALQRARLLETGQGQGDPAMRRWQADLAEALVRAGATDEAADLVAATRAQAARLGRRGMLAVLDRAAALVTEARGDLDTAVGQLDAAVGRLAELPYPLEEGRGRLALGRLHARRGDPRAARTALGAAARIFRTARAHPWLALADAEADRVERPDGPYAAGRPRDPAAPRLTALSDTERRIAALAARGASNREIAAALVISVKTVEAALTRAYRKLSVRSRVDLARVTLDQPAAGRPEG</sequence>
<dbReference type="Proteomes" id="UP000199323">
    <property type="component" value="Unassembled WGS sequence"/>
</dbReference>
<name>A0A1I2I0H6_9ACTN</name>
<dbReference type="PROSITE" id="PS00622">
    <property type="entry name" value="HTH_LUXR_1"/>
    <property type="match status" value="1"/>
</dbReference>
<feature type="region of interest" description="Disordered" evidence="3">
    <location>
        <begin position="1"/>
        <end position="20"/>
    </location>
</feature>
<dbReference type="SMART" id="SM00421">
    <property type="entry name" value="HTH_LUXR"/>
    <property type="match status" value="1"/>
</dbReference>
<dbReference type="GO" id="GO:0003677">
    <property type="term" value="F:DNA binding"/>
    <property type="evidence" value="ECO:0007669"/>
    <property type="project" value="InterPro"/>
</dbReference>
<dbReference type="PROSITE" id="PS50043">
    <property type="entry name" value="HTH_LUXR_2"/>
    <property type="match status" value="1"/>
</dbReference>
<dbReference type="Pfam" id="PF00196">
    <property type="entry name" value="GerE"/>
    <property type="match status" value="1"/>
</dbReference>
<dbReference type="InterPro" id="IPR041664">
    <property type="entry name" value="AAA_16"/>
</dbReference>
<feature type="domain" description="HTH luxR-type" evidence="4">
    <location>
        <begin position="885"/>
        <end position="950"/>
    </location>
</feature>
<dbReference type="Pfam" id="PF13191">
    <property type="entry name" value="AAA_16"/>
    <property type="match status" value="1"/>
</dbReference>
<dbReference type="InterPro" id="IPR027417">
    <property type="entry name" value="P-loop_NTPase"/>
</dbReference>
<evidence type="ECO:0000256" key="2">
    <source>
        <dbReference type="ARBA" id="ARBA00022840"/>
    </source>
</evidence>
<dbReference type="InterPro" id="IPR011990">
    <property type="entry name" value="TPR-like_helical_dom_sf"/>
</dbReference>
<dbReference type="SUPFAM" id="SSF48452">
    <property type="entry name" value="TPR-like"/>
    <property type="match status" value="1"/>
</dbReference>
<keyword evidence="6" id="KW-1185">Reference proteome</keyword>
<organism evidence="5 6">
    <name type="scientific">Actinacidiphila alni</name>
    <dbReference type="NCBI Taxonomy" id="380248"/>
    <lineage>
        <taxon>Bacteria</taxon>
        <taxon>Bacillati</taxon>
        <taxon>Actinomycetota</taxon>
        <taxon>Actinomycetes</taxon>
        <taxon>Kitasatosporales</taxon>
        <taxon>Streptomycetaceae</taxon>
        <taxon>Actinacidiphila</taxon>
    </lineage>
</organism>
<dbReference type="STRING" id="380248.SAMN05216251_112105"/>
<reference evidence="5 6" key="1">
    <citation type="submission" date="2016-10" db="EMBL/GenBank/DDBJ databases">
        <authorList>
            <person name="de Groot N.N."/>
        </authorList>
    </citation>
    <scope>NUCLEOTIDE SEQUENCE [LARGE SCALE GENOMIC DNA]</scope>
    <source>
        <strain evidence="5 6">CGMCC 4.3510</strain>
    </source>
</reference>
<dbReference type="PANTHER" id="PTHR16305">
    <property type="entry name" value="TESTICULAR SOLUBLE ADENYLYL CYCLASE"/>
    <property type="match status" value="1"/>
</dbReference>
<evidence type="ECO:0000313" key="6">
    <source>
        <dbReference type="Proteomes" id="UP000199323"/>
    </source>
</evidence>
<dbReference type="GO" id="GO:0006355">
    <property type="term" value="P:regulation of DNA-templated transcription"/>
    <property type="evidence" value="ECO:0007669"/>
    <property type="project" value="InterPro"/>
</dbReference>
<protein>
    <submittedName>
        <fullName evidence="5">AAA ATPase domain-containing protein</fullName>
    </submittedName>
</protein>
<dbReference type="SUPFAM" id="SSF52540">
    <property type="entry name" value="P-loop containing nucleoside triphosphate hydrolases"/>
    <property type="match status" value="1"/>
</dbReference>
<gene>
    <name evidence="5" type="ORF">SAMN05216251_112105</name>
</gene>
<dbReference type="Gene3D" id="1.25.40.10">
    <property type="entry name" value="Tetratricopeptide repeat domain"/>
    <property type="match status" value="1"/>
</dbReference>
<dbReference type="SUPFAM" id="SSF46894">
    <property type="entry name" value="C-terminal effector domain of the bipartite response regulators"/>
    <property type="match status" value="1"/>
</dbReference>
<dbReference type="Gene3D" id="1.10.10.10">
    <property type="entry name" value="Winged helix-like DNA-binding domain superfamily/Winged helix DNA-binding domain"/>
    <property type="match status" value="1"/>
</dbReference>
<keyword evidence="1" id="KW-0547">Nucleotide-binding</keyword>
<evidence type="ECO:0000256" key="3">
    <source>
        <dbReference type="SAM" id="MobiDB-lite"/>
    </source>
</evidence>
<dbReference type="AlphaFoldDB" id="A0A1I2I0H6"/>
<dbReference type="PRINTS" id="PR00038">
    <property type="entry name" value="HTHLUXR"/>
</dbReference>
<evidence type="ECO:0000256" key="1">
    <source>
        <dbReference type="ARBA" id="ARBA00022741"/>
    </source>
</evidence>
<dbReference type="GO" id="GO:0005524">
    <property type="term" value="F:ATP binding"/>
    <property type="evidence" value="ECO:0007669"/>
    <property type="project" value="UniProtKB-KW"/>
</dbReference>
<dbReference type="GO" id="GO:0004016">
    <property type="term" value="F:adenylate cyclase activity"/>
    <property type="evidence" value="ECO:0007669"/>
    <property type="project" value="TreeGrafter"/>
</dbReference>
<dbReference type="InterPro" id="IPR016032">
    <property type="entry name" value="Sig_transdc_resp-reg_C-effctor"/>
</dbReference>
<proteinExistence type="predicted"/>
<keyword evidence="2" id="KW-0067">ATP-binding</keyword>